<protein>
    <recommendedName>
        <fullName evidence="6">Fibronectin type-III domain-containing protein</fullName>
    </recommendedName>
</protein>
<comment type="caution">
    <text evidence="4">The sequence shown here is derived from an EMBL/GenBank/DDBJ whole genome shotgun (WGS) entry which is preliminary data.</text>
</comment>
<feature type="chain" id="PRO_5005315733" description="Fibronectin type-III domain-containing protein" evidence="3">
    <location>
        <begin position="28"/>
        <end position="324"/>
    </location>
</feature>
<evidence type="ECO:0008006" key="6">
    <source>
        <dbReference type="Google" id="ProtNLM"/>
    </source>
</evidence>
<name>A0A0J9CA07_9FIRM</name>
<proteinExistence type="predicted"/>
<dbReference type="InterPro" id="IPR036116">
    <property type="entry name" value="FN3_sf"/>
</dbReference>
<evidence type="ECO:0000313" key="5">
    <source>
        <dbReference type="Proteomes" id="UP000037392"/>
    </source>
</evidence>
<evidence type="ECO:0000256" key="1">
    <source>
        <dbReference type="ARBA" id="ARBA00022737"/>
    </source>
</evidence>
<dbReference type="AlphaFoldDB" id="A0A0J9CA07"/>
<dbReference type="OrthoDB" id="9783944at2"/>
<accession>A0A0J9CA07</accession>
<dbReference type="InterPro" id="IPR018337">
    <property type="entry name" value="Cell_wall/Cho-bd_repeat"/>
</dbReference>
<sequence length="324" mass="35905">MRIIKKKVVPALLAGVLAAAMVIPSYAASRKPIKSITLSIKANIVPGTGFGEEEIEIETSNSRFSVDGYDILNDDFEWRDDSVPKIRITLTADDDYYFQSLPKDKVTLKGGAQFLKASREDSSSTLLMDVELPSLSTSIRDVENLKLSDNGIATWDPISAAGSYEVRVYRDDKAVGSAIVVNTNTSNCRDRMTKGDTSYTVKVRAVSRFDGGEKGNWVDSASVYISSDQAAEFRDNPTGGSGAWVQSAENGRWWYDNGDGTYPANSWKQIGDKWYFFDAQGYMQTGWIQWEGKEYYCSENGDMLTNCMTADNYWVGEDGAKIAQ</sequence>
<reference evidence="4 5" key="1">
    <citation type="submission" date="2011-04" db="EMBL/GenBank/DDBJ databases">
        <title>The Genome Sequence of Clostridium citroniae WAL-19142.</title>
        <authorList>
            <consortium name="The Broad Institute Genome Sequencing Platform"/>
            <person name="Earl A."/>
            <person name="Ward D."/>
            <person name="Feldgarden M."/>
            <person name="Gevers D."/>
            <person name="Warren Y.A."/>
            <person name="Tyrrell K.L."/>
            <person name="Citron D.M."/>
            <person name="Goldstein E.J."/>
            <person name="Daigneault M."/>
            <person name="Allen-Vercoe E."/>
            <person name="Young S.K."/>
            <person name="Zeng Q."/>
            <person name="Gargeya S."/>
            <person name="Fitzgerald M."/>
            <person name="Haas B."/>
            <person name="Abouelleil A."/>
            <person name="Alvarado L."/>
            <person name="Arachchi H.M."/>
            <person name="Berlin A."/>
            <person name="Brown A."/>
            <person name="Chapman S.B."/>
            <person name="Chen Z."/>
            <person name="Dunbar C."/>
            <person name="Freedman E."/>
            <person name="Gearin G."/>
            <person name="Gellesch M."/>
            <person name="Goldberg J."/>
            <person name="Griggs A."/>
            <person name="Gujja S."/>
            <person name="Heilman E.R."/>
            <person name="Heiman D."/>
            <person name="Howarth C."/>
            <person name="Larson L."/>
            <person name="Lui A."/>
            <person name="MacDonald P.J."/>
            <person name="Mehta T."/>
            <person name="Montmayeur A."/>
            <person name="Murphy C."/>
            <person name="Neiman D."/>
            <person name="Pearson M."/>
            <person name="Priest M."/>
            <person name="Roberts A."/>
            <person name="Saif S."/>
            <person name="Shea T."/>
            <person name="Shenoy N."/>
            <person name="Sisk P."/>
            <person name="Stolte C."/>
            <person name="Sykes S."/>
            <person name="White J."/>
            <person name="Yandava C."/>
            <person name="Wortman J."/>
            <person name="Nusbaum C."/>
            <person name="Birren B."/>
        </authorList>
    </citation>
    <scope>NUCLEOTIDE SEQUENCE [LARGE SCALE GENOMIC DNA]</scope>
    <source>
        <strain evidence="4 5">WAL-19142</strain>
    </source>
</reference>
<dbReference type="EMBL" id="ADLK01000016">
    <property type="protein sequence ID" value="KMW21216.1"/>
    <property type="molecule type" value="Genomic_DNA"/>
</dbReference>
<dbReference type="RefSeq" id="WP_007861369.1">
    <property type="nucleotide sequence ID" value="NZ_KQ235877.1"/>
</dbReference>
<dbReference type="PATRIC" id="fig|742734.4.peg.1903"/>
<evidence type="ECO:0000256" key="3">
    <source>
        <dbReference type="SAM" id="SignalP"/>
    </source>
</evidence>
<dbReference type="SUPFAM" id="SSF69360">
    <property type="entry name" value="Cell wall binding repeat"/>
    <property type="match status" value="1"/>
</dbReference>
<feature type="signal peptide" evidence="3">
    <location>
        <begin position="1"/>
        <end position="27"/>
    </location>
</feature>
<dbReference type="GeneID" id="93166863"/>
<keyword evidence="1" id="KW-0677">Repeat</keyword>
<keyword evidence="3" id="KW-0732">Signal</keyword>
<gene>
    <name evidence="4" type="ORF">HMPREF9470_01773</name>
</gene>
<dbReference type="Proteomes" id="UP000037392">
    <property type="component" value="Unassembled WGS sequence"/>
</dbReference>
<evidence type="ECO:0000313" key="4">
    <source>
        <dbReference type="EMBL" id="KMW21216.1"/>
    </source>
</evidence>
<evidence type="ECO:0000256" key="2">
    <source>
        <dbReference type="PROSITE-ProRule" id="PRU00591"/>
    </source>
</evidence>
<dbReference type="Gene3D" id="2.10.270.10">
    <property type="entry name" value="Cholin Binding"/>
    <property type="match status" value="1"/>
</dbReference>
<feature type="repeat" description="Cell wall-binding" evidence="2">
    <location>
        <begin position="264"/>
        <end position="283"/>
    </location>
</feature>
<dbReference type="SUPFAM" id="SSF49265">
    <property type="entry name" value="Fibronectin type III"/>
    <property type="match status" value="1"/>
</dbReference>
<dbReference type="PROSITE" id="PS51170">
    <property type="entry name" value="CW"/>
    <property type="match status" value="1"/>
</dbReference>
<organism evidence="4 5">
    <name type="scientific">[Clostridium] citroniae WAL-19142</name>
    <dbReference type="NCBI Taxonomy" id="742734"/>
    <lineage>
        <taxon>Bacteria</taxon>
        <taxon>Bacillati</taxon>
        <taxon>Bacillota</taxon>
        <taxon>Clostridia</taxon>
        <taxon>Lachnospirales</taxon>
        <taxon>Lachnospiraceae</taxon>
        <taxon>Enterocloster</taxon>
    </lineage>
</organism>
<dbReference type="Pfam" id="PF19127">
    <property type="entry name" value="Choline_bind_3"/>
    <property type="match status" value="1"/>
</dbReference>